<evidence type="ECO:0000313" key="15">
    <source>
        <dbReference type="Proteomes" id="UP001634747"/>
    </source>
</evidence>
<evidence type="ECO:0000256" key="2">
    <source>
        <dbReference type="ARBA" id="ARBA00005120"/>
    </source>
</evidence>
<sequence length="299" mass="31044">MKTQEDLGGVGTALVTPFYADGSLDLQSLRLLTEWQIASGISLLVACGSTGEAATLSEDETLQVVQTVVEAAAGRVPVFAGCTHNSTAEAVRRAKALAAVPGVGGILTANPYYSKPNQRGQFLHFKAVADAVAPVPVLLYNIPGRTAANLEPATVVELAGACPNIVGVKESSGSMPQITDLIARVPAGIRVFAGDDYLALPVLAAGGVGVISVVSNAAPTEVVRMARSAAEADWSTAHTLGRKLAPLTTALFREPNPCPVKSLLHSIGRIESDAVRLPLVPVTEALRDELQRLLQEVGA</sequence>
<proteinExistence type="inferred from homology"/>
<keyword evidence="10 12" id="KW-0704">Schiff base</keyword>
<evidence type="ECO:0000256" key="5">
    <source>
        <dbReference type="ARBA" id="ARBA00022490"/>
    </source>
</evidence>
<comment type="subunit">
    <text evidence="12">Homotetramer; dimer of dimers.</text>
</comment>
<dbReference type="PANTHER" id="PTHR12128">
    <property type="entry name" value="DIHYDRODIPICOLINATE SYNTHASE"/>
    <property type="match status" value="1"/>
</dbReference>
<dbReference type="InterPro" id="IPR020625">
    <property type="entry name" value="Schiff_base-form_aldolases_AS"/>
</dbReference>
<comment type="function">
    <text evidence="1 12">Catalyzes the condensation of (S)-aspartate-beta-semialdehyde [(S)-ASA] and pyruvate to 4-hydroxy-tetrahydrodipicolinate (HTPA).</text>
</comment>
<comment type="similarity">
    <text evidence="3 12 13">Belongs to the DapA family.</text>
</comment>
<dbReference type="PRINTS" id="PR00146">
    <property type="entry name" value="DHPICSNTHASE"/>
</dbReference>
<dbReference type="Gene3D" id="3.20.20.70">
    <property type="entry name" value="Aldolase class I"/>
    <property type="match status" value="1"/>
</dbReference>
<accession>A0ABW9KKM6</accession>
<keyword evidence="7 12" id="KW-0220">Diaminopimelate biosynthesis</keyword>
<name>A0ABW9KKM6_9BACT</name>
<dbReference type="EC" id="4.3.3.7" evidence="4 12"/>
<keyword evidence="6 12" id="KW-0028">Amino-acid biosynthesis</keyword>
<evidence type="ECO:0000256" key="12">
    <source>
        <dbReference type="HAMAP-Rule" id="MF_00418"/>
    </source>
</evidence>
<dbReference type="InterPro" id="IPR002220">
    <property type="entry name" value="DapA-like"/>
</dbReference>
<dbReference type="NCBIfam" id="TIGR00674">
    <property type="entry name" value="dapA"/>
    <property type="match status" value="1"/>
</dbReference>
<dbReference type="InterPro" id="IPR013785">
    <property type="entry name" value="Aldolase_TIM"/>
</dbReference>
<evidence type="ECO:0000256" key="9">
    <source>
        <dbReference type="ARBA" id="ARBA00023239"/>
    </source>
</evidence>
<dbReference type="PIRSF" id="PIRSF001365">
    <property type="entry name" value="DHDPS"/>
    <property type="match status" value="1"/>
</dbReference>
<dbReference type="SMART" id="SM01130">
    <property type="entry name" value="DHDPS"/>
    <property type="match status" value="1"/>
</dbReference>
<reference evidence="14 15" key="1">
    <citation type="submission" date="2024-12" db="EMBL/GenBank/DDBJ databases">
        <authorList>
            <person name="Lee Y."/>
        </authorList>
    </citation>
    <scope>NUCLEOTIDE SEQUENCE [LARGE SCALE GENOMIC DNA]</scope>
    <source>
        <strain evidence="14 15">03SUJ4</strain>
    </source>
</reference>
<keyword evidence="15" id="KW-1185">Reference proteome</keyword>
<comment type="caution">
    <text evidence="12">Was originally thought to be a dihydrodipicolinate synthase (DHDPS), catalyzing the condensation of (S)-aspartate-beta-semialdehyde [(S)-ASA] and pyruvate to dihydrodipicolinate (DHDP). However, it was shown in E.coli that the product of the enzymatic reaction is not dihydrodipicolinate but in fact (4S)-4-hydroxy-2,3,4,5-tetrahydro-(2S)-dipicolinic acid (HTPA), and that the consecutive dehydration reaction leading to DHDP is not spontaneous but catalyzed by DapB.</text>
</comment>
<evidence type="ECO:0000256" key="1">
    <source>
        <dbReference type="ARBA" id="ARBA00003294"/>
    </source>
</evidence>
<dbReference type="Proteomes" id="UP001634747">
    <property type="component" value="Unassembled WGS sequence"/>
</dbReference>
<dbReference type="InterPro" id="IPR005263">
    <property type="entry name" value="DapA"/>
</dbReference>
<evidence type="ECO:0000313" key="14">
    <source>
        <dbReference type="EMBL" id="MFN2976347.1"/>
    </source>
</evidence>
<keyword evidence="8 12" id="KW-0457">Lysine biosynthesis</keyword>
<dbReference type="RefSeq" id="WP_263412173.1">
    <property type="nucleotide sequence ID" value="NZ_BAABBH010000001.1"/>
</dbReference>
<evidence type="ECO:0000256" key="10">
    <source>
        <dbReference type="ARBA" id="ARBA00023270"/>
    </source>
</evidence>
<feature type="binding site" evidence="12">
    <location>
        <position position="211"/>
    </location>
    <ligand>
        <name>pyruvate</name>
        <dbReference type="ChEBI" id="CHEBI:15361"/>
    </ligand>
</feature>
<evidence type="ECO:0000256" key="11">
    <source>
        <dbReference type="ARBA" id="ARBA00047836"/>
    </source>
</evidence>
<dbReference type="SUPFAM" id="SSF51569">
    <property type="entry name" value="Aldolase"/>
    <property type="match status" value="1"/>
</dbReference>
<dbReference type="Pfam" id="PF00701">
    <property type="entry name" value="DHDPS"/>
    <property type="match status" value="1"/>
</dbReference>
<dbReference type="CDD" id="cd00950">
    <property type="entry name" value="DHDPS"/>
    <property type="match status" value="1"/>
</dbReference>
<comment type="catalytic activity">
    <reaction evidence="11 12">
        <text>L-aspartate 4-semialdehyde + pyruvate = (2S,4S)-4-hydroxy-2,3,4,5-tetrahydrodipicolinate + H2O + H(+)</text>
        <dbReference type="Rhea" id="RHEA:34171"/>
        <dbReference type="ChEBI" id="CHEBI:15361"/>
        <dbReference type="ChEBI" id="CHEBI:15377"/>
        <dbReference type="ChEBI" id="CHEBI:15378"/>
        <dbReference type="ChEBI" id="CHEBI:67139"/>
        <dbReference type="ChEBI" id="CHEBI:537519"/>
        <dbReference type="EC" id="4.3.3.7"/>
    </reaction>
</comment>
<dbReference type="EMBL" id="JBJYXY010000001">
    <property type="protein sequence ID" value="MFN2976347.1"/>
    <property type="molecule type" value="Genomic_DNA"/>
</dbReference>
<feature type="active site" description="Proton donor/acceptor" evidence="12">
    <location>
        <position position="140"/>
    </location>
</feature>
<feature type="binding site" evidence="12">
    <location>
        <position position="50"/>
    </location>
    <ligand>
        <name>pyruvate</name>
        <dbReference type="ChEBI" id="CHEBI:15361"/>
    </ligand>
</feature>
<comment type="subcellular location">
    <subcellularLocation>
        <location evidence="12">Cytoplasm</location>
    </subcellularLocation>
</comment>
<keyword evidence="5 12" id="KW-0963">Cytoplasm</keyword>
<evidence type="ECO:0000256" key="8">
    <source>
        <dbReference type="ARBA" id="ARBA00023154"/>
    </source>
</evidence>
<comment type="caution">
    <text evidence="14">The sequence shown here is derived from an EMBL/GenBank/DDBJ whole genome shotgun (WGS) entry which is preliminary data.</text>
</comment>
<feature type="site" description="Part of a proton relay during catalysis" evidence="12">
    <location>
        <position position="49"/>
    </location>
</feature>
<keyword evidence="9 12" id="KW-0456">Lyase</keyword>
<dbReference type="GO" id="GO:0008840">
    <property type="term" value="F:4-hydroxy-tetrahydrodipicolinate synthase activity"/>
    <property type="evidence" value="ECO:0007669"/>
    <property type="project" value="UniProtKB-EC"/>
</dbReference>
<feature type="active site" description="Schiff-base intermediate with substrate" evidence="12">
    <location>
        <position position="169"/>
    </location>
</feature>
<organism evidence="14 15">
    <name type="scientific">Terriglobus aquaticus</name>
    <dbReference type="NCBI Taxonomy" id="940139"/>
    <lineage>
        <taxon>Bacteria</taxon>
        <taxon>Pseudomonadati</taxon>
        <taxon>Acidobacteriota</taxon>
        <taxon>Terriglobia</taxon>
        <taxon>Terriglobales</taxon>
        <taxon>Acidobacteriaceae</taxon>
        <taxon>Terriglobus</taxon>
    </lineage>
</organism>
<evidence type="ECO:0000256" key="4">
    <source>
        <dbReference type="ARBA" id="ARBA00012086"/>
    </source>
</evidence>
<feature type="site" description="Part of a proton relay during catalysis" evidence="12">
    <location>
        <position position="113"/>
    </location>
</feature>
<evidence type="ECO:0000256" key="6">
    <source>
        <dbReference type="ARBA" id="ARBA00022605"/>
    </source>
</evidence>
<dbReference type="HAMAP" id="MF_00418">
    <property type="entry name" value="DapA"/>
    <property type="match status" value="1"/>
</dbReference>
<gene>
    <name evidence="12 14" type="primary">dapA</name>
    <name evidence="14" type="ORF">ACK2TP_11295</name>
</gene>
<comment type="pathway">
    <text evidence="2 12">Amino-acid biosynthesis; L-lysine biosynthesis via DAP pathway; (S)-tetrahydrodipicolinate from L-aspartate: step 3/4.</text>
</comment>
<dbReference type="PANTHER" id="PTHR12128:SF66">
    <property type="entry name" value="4-HYDROXY-2-OXOGLUTARATE ALDOLASE, MITOCHONDRIAL"/>
    <property type="match status" value="1"/>
</dbReference>
<evidence type="ECO:0000256" key="13">
    <source>
        <dbReference type="PIRNR" id="PIRNR001365"/>
    </source>
</evidence>
<evidence type="ECO:0000256" key="3">
    <source>
        <dbReference type="ARBA" id="ARBA00007592"/>
    </source>
</evidence>
<evidence type="ECO:0000256" key="7">
    <source>
        <dbReference type="ARBA" id="ARBA00022915"/>
    </source>
</evidence>
<protein>
    <recommendedName>
        <fullName evidence="4 12">4-hydroxy-tetrahydrodipicolinate synthase</fullName>
        <shortName evidence="12">HTPA synthase</shortName>
        <ecNumber evidence="4 12">4.3.3.7</ecNumber>
    </recommendedName>
</protein>
<dbReference type="PROSITE" id="PS00666">
    <property type="entry name" value="DHDPS_2"/>
    <property type="match status" value="1"/>
</dbReference>